<feature type="compositionally biased region" description="Acidic residues" evidence="1">
    <location>
        <begin position="423"/>
        <end position="439"/>
    </location>
</feature>
<evidence type="ECO:0000256" key="1">
    <source>
        <dbReference type="SAM" id="MobiDB-lite"/>
    </source>
</evidence>
<keyword evidence="3" id="KW-1185">Reference proteome</keyword>
<organism evidence="2 3">
    <name type="scientific">Arachis hypogaea</name>
    <name type="common">Peanut</name>
    <dbReference type="NCBI Taxonomy" id="3818"/>
    <lineage>
        <taxon>Eukaryota</taxon>
        <taxon>Viridiplantae</taxon>
        <taxon>Streptophyta</taxon>
        <taxon>Embryophyta</taxon>
        <taxon>Tracheophyta</taxon>
        <taxon>Spermatophyta</taxon>
        <taxon>Magnoliopsida</taxon>
        <taxon>eudicotyledons</taxon>
        <taxon>Gunneridae</taxon>
        <taxon>Pentapetalae</taxon>
        <taxon>rosids</taxon>
        <taxon>fabids</taxon>
        <taxon>Fabales</taxon>
        <taxon>Fabaceae</taxon>
        <taxon>Papilionoideae</taxon>
        <taxon>50 kb inversion clade</taxon>
        <taxon>dalbergioids sensu lato</taxon>
        <taxon>Dalbergieae</taxon>
        <taxon>Pterocarpus clade</taxon>
        <taxon>Arachis</taxon>
    </lineage>
</organism>
<dbReference type="PANTHER" id="PTHR36071">
    <property type="entry name" value="DNA DOUBLE-STRAND BREAK REPAIR PROTEIN"/>
    <property type="match status" value="1"/>
</dbReference>
<name>A0A445E3T8_ARAHY</name>
<sequence>MKFDKTDALSIFSEIKKQHKHIKLKRRFLLAFPPTKSERRKLKKSEFFQKEFLSESLLREDDLFYDTVRARVESAFGVSDVGIDDDILLDDMHLINMPKVKLKRLILSVLDNLSTKGLYLLAKIVADGSVKCEKTRHNLKQTVKGSLSSALGSKRLNHRQLESRKQIFHLLSNPQQFRNRCEPFSVLKSESCYAAAVKVLRRLESFPSKTLIAMYNKLKGVKCTHQLQPCKHGWGRKKLIKLVNKTCREMFFQLDSKGDLQEPVAKAMAVADLSLKLTLGRDKIFAREFYQFPPDIKSLQTNIMNAIWSVKNEVTLPVLRNLQLLIEPEAKISNRSLRTAFVNLLTEFLFECVDMDSIPKSLSHIIAVIHKNSKITDNVVFSRKYIDKEVDYILGISAQTKQIVLDLLPDHGFDQDFKDAYGEELEESDDSDSGVDDDDHDKLNEDRIYSNYEAESIGDFAPVLFQPSTSIKEEDVSFCPSTTSGRFCGASPDREYIVNKPALHESGTDVVMRDSSCMSCEETEPTSTKQSIEPTSTKQSIERNQYLAIQDACDKTSMLAYNLVGHLLKEFAIIEGLDIKANQRLYLSSDNPIEDVQETEHSSSRNTESLAVIQVVKELVPALPDRYFFSCHGKTEDIDELILFHRLKASTQQKHSEMVSHLDQALLNNSTSEFV</sequence>
<reference evidence="2 3" key="1">
    <citation type="submission" date="2019-01" db="EMBL/GenBank/DDBJ databases">
        <title>Sequencing of cultivated peanut Arachis hypogaea provides insights into genome evolution and oil improvement.</title>
        <authorList>
            <person name="Chen X."/>
        </authorList>
    </citation>
    <scope>NUCLEOTIDE SEQUENCE [LARGE SCALE GENOMIC DNA]</scope>
    <source>
        <strain evidence="3">cv. Fuhuasheng</strain>
        <tissue evidence="2">Leaves</tissue>
    </source>
</reference>
<evidence type="ECO:0000313" key="2">
    <source>
        <dbReference type="EMBL" id="RYR70108.1"/>
    </source>
</evidence>
<dbReference type="PANTHER" id="PTHR36071:SF1">
    <property type="entry name" value="DNA DOUBLE-STRAND BREAK REPAIR PROTEIN"/>
    <property type="match status" value="1"/>
</dbReference>
<feature type="region of interest" description="Disordered" evidence="1">
    <location>
        <begin position="423"/>
        <end position="443"/>
    </location>
</feature>
<dbReference type="EMBL" id="SDMP01000003">
    <property type="protein sequence ID" value="RYR70108.1"/>
    <property type="molecule type" value="Genomic_DNA"/>
</dbReference>
<evidence type="ECO:0000313" key="3">
    <source>
        <dbReference type="Proteomes" id="UP000289738"/>
    </source>
</evidence>
<gene>
    <name evidence="2" type="ORF">Ahy_A03g016623</name>
</gene>
<accession>A0A445E3T8</accession>
<comment type="caution">
    <text evidence="2">The sequence shown here is derived from an EMBL/GenBank/DDBJ whole genome shotgun (WGS) entry which is preliminary data.</text>
</comment>
<protein>
    <submittedName>
        <fullName evidence="2">Uncharacterized protein</fullName>
    </submittedName>
</protein>
<dbReference type="STRING" id="3818.A0A445E3T8"/>
<dbReference type="AlphaFoldDB" id="A0A445E3T8"/>
<proteinExistence type="predicted"/>
<dbReference type="Proteomes" id="UP000289738">
    <property type="component" value="Chromosome A03"/>
</dbReference>